<dbReference type="Proteomes" id="UP001218412">
    <property type="component" value="Chromosome"/>
</dbReference>
<gene>
    <name evidence="2" type="ORF">JHW45_10255</name>
</gene>
<protein>
    <submittedName>
        <fullName evidence="2">Uncharacterized protein</fullName>
    </submittedName>
</protein>
<sequence>MSDISVSERRLSAALDRIDQLLEAGTGRPAASPAASEPDDRRDLQSRIEDLQAENARLADELAALRADRGGPLEAALAEARTRLSGAGEQAARLAAANEELAAANRALIESAEGKGDPEETALVALEAEIEALRAARAAEIAQMGDIMQELERLLAEGDEASGPDGRDGDDTILPEMAGDSAGVPEGEAADGQDRDR</sequence>
<name>A0ABY7SRL6_9RHOB</name>
<feature type="region of interest" description="Disordered" evidence="1">
    <location>
        <begin position="23"/>
        <end position="45"/>
    </location>
</feature>
<dbReference type="EMBL" id="CP067134">
    <property type="protein sequence ID" value="WCR09506.1"/>
    <property type="molecule type" value="Genomic_DNA"/>
</dbReference>
<dbReference type="RefSeq" id="WP_272857614.1">
    <property type="nucleotide sequence ID" value="NZ_CP067134.1"/>
</dbReference>
<accession>A0ABY7SRL6</accession>
<proteinExistence type="predicted"/>
<feature type="region of interest" description="Disordered" evidence="1">
    <location>
        <begin position="153"/>
        <end position="197"/>
    </location>
</feature>
<evidence type="ECO:0000256" key="1">
    <source>
        <dbReference type="SAM" id="MobiDB-lite"/>
    </source>
</evidence>
<organism evidence="2 3">
    <name type="scientific">Paracoccus stylophorae</name>
    <dbReference type="NCBI Taxonomy" id="659350"/>
    <lineage>
        <taxon>Bacteria</taxon>
        <taxon>Pseudomonadati</taxon>
        <taxon>Pseudomonadota</taxon>
        <taxon>Alphaproteobacteria</taxon>
        <taxon>Rhodobacterales</taxon>
        <taxon>Paracoccaceae</taxon>
        <taxon>Paracoccus</taxon>
    </lineage>
</organism>
<evidence type="ECO:0000313" key="2">
    <source>
        <dbReference type="EMBL" id="WCR09506.1"/>
    </source>
</evidence>
<reference evidence="2 3" key="1">
    <citation type="submission" date="2021-01" db="EMBL/GenBank/DDBJ databases">
        <title>Biogeographic distribution of Paracoccus.</title>
        <authorList>
            <person name="Hollensteiner J."/>
            <person name="Leineberger J."/>
            <person name="Brinkhoff T."/>
            <person name="Daniel R."/>
        </authorList>
    </citation>
    <scope>NUCLEOTIDE SEQUENCE [LARGE SCALE GENOMIC DNA]</scope>
    <source>
        <strain evidence="2 3">LMG25392</strain>
    </source>
</reference>
<evidence type="ECO:0000313" key="3">
    <source>
        <dbReference type="Proteomes" id="UP001218412"/>
    </source>
</evidence>
<keyword evidence="3" id="KW-1185">Reference proteome</keyword>